<accession>A0A6G8QEZ0</accession>
<feature type="region of interest" description="Disordered" evidence="3">
    <location>
        <begin position="1"/>
        <end position="27"/>
    </location>
</feature>
<proteinExistence type="predicted"/>
<feature type="domain" description="N-acetyltransferase" evidence="4">
    <location>
        <begin position="31"/>
        <end position="177"/>
    </location>
</feature>
<dbReference type="AlphaFoldDB" id="A0A6G8QEZ0"/>
<keyword evidence="6" id="KW-1185">Reference proteome</keyword>
<organism evidence="5 6">
    <name type="scientific">Rubrobacter tropicus</name>
    <dbReference type="NCBI Taxonomy" id="2653851"/>
    <lineage>
        <taxon>Bacteria</taxon>
        <taxon>Bacillati</taxon>
        <taxon>Actinomycetota</taxon>
        <taxon>Rubrobacteria</taxon>
        <taxon>Rubrobacterales</taxon>
        <taxon>Rubrobacteraceae</taxon>
        <taxon>Rubrobacter</taxon>
    </lineage>
</organism>
<dbReference type="KEGG" id="rub:GBA63_06190"/>
<dbReference type="InterPro" id="IPR016181">
    <property type="entry name" value="Acyl_CoA_acyltransferase"/>
</dbReference>
<keyword evidence="1 5" id="KW-0808">Transferase</keyword>
<dbReference type="Gene3D" id="3.40.630.30">
    <property type="match status" value="1"/>
</dbReference>
<dbReference type="PANTHER" id="PTHR43877">
    <property type="entry name" value="AMINOALKYLPHOSPHONATE N-ACETYLTRANSFERASE-RELATED-RELATED"/>
    <property type="match status" value="1"/>
</dbReference>
<evidence type="ECO:0000259" key="4">
    <source>
        <dbReference type="PROSITE" id="PS51186"/>
    </source>
</evidence>
<evidence type="ECO:0000313" key="6">
    <source>
        <dbReference type="Proteomes" id="UP000501452"/>
    </source>
</evidence>
<dbReference type="InterPro" id="IPR000182">
    <property type="entry name" value="GNAT_dom"/>
</dbReference>
<name>A0A6G8QEZ0_9ACTN</name>
<dbReference type="InterPro" id="IPR050832">
    <property type="entry name" value="Bact_Acetyltransf"/>
</dbReference>
<evidence type="ECO:0000256" key="3">
    <source>
        <dbReference type="SAM" id="MobiDB-lite"/>
    </source>
</evidence>
<protein>
    <submittedName>
        <fullName evidence="5">GNAT family N-acetyltransferase</fullName>
    </submittedName>
</protein>
<dbReference type="CDD" id="cd04301">
    <property type="entry name" value="NAT_SF"/>
    <property type="match status" value="1"/>
</dbReference>
<evidence type="ECO:0000256" key="2">
    <source>
        <dbReference type="ARBA" id="ARBA00023315"/>
    </source>
</evidence>
<dbReference type="EMBL" id="CP045119">
    <property type="protein sequence ID" value="QIN85050.1"/>
    <property type="molecule type" value="Genomic_DNA"/>
</dbReference>
<dbReference type="GO" id="GO:0016747">
    <property type="term" value="F:acyltransferase activity, transferring groups other than amino-acyl groups"/>
    <property type="evidence" value="ECO:0007669"/>
    <property type="project" value="InterPro"/>
</dbReference>
<evidence type="ECO:0000256" key="1">
    <source>
        <dbReference type="ARBA" id="ARBA00022679"/>
    </source>
</evidence>
<feature type="compositionally biased region" description="Basic residues" evidence="3">
    <location>
        <begin position="1"/>
        <end position="18"/>
    </location>
</feature>
<gene>
    <name evidence="5" type="ORF">GBA63_06190</name>
</gene>
<dbReference type="PROSITE" id="PS51186">
    <property type="entry name" value="GNAT"/>
    <property type="match status" value="1"/>
</dbReference>
<sequence>MHPPRRGRRRHRSGRRGRGQGNRFPGTVNHIEVTPVSATEVREPLRLLEGWLREGAPVSDDFVEQIQHHVEAGDLEVLAARLGGETAGVLVLAFRPNVSLGGRFASIEDLYVRPEARRRGVGTALLKAADERCRRRGAHYLEAQIQESEASAFYAAFGYEPEPDLQVFSRSLVIRDRSNENPET</sequence>
<dbReference type="Pfam" id="PF00583">
    <property type="entry name" value="Acetyltransf_1"/>
    <property type="match status" value="1"/>
</dbReference>
<dbReference type="Proteomes" id="UP000501452">
    <property type="component" value="Chromosome"/>
</dbReference>
<reference evidence="5 6" key="1">
    <citation type="submission" date="2019-10" db="EMBL/GenBank/DDBJ databases">
        <title>Rubrobacter sp nov SCSIO 52090 isolated from a deep-sea sediment in the South China Sea.</title>
        <authorList>
            <person name="Chen R.W."/>
        </authorList>
    </citation>
    <scope>NUCLEOTIDE SEQUENCE [LARGE SCALE GENOMIC DNA]</scope>
    <source>
        <strain evidence="5 6">SCSIO 52909</strain>
    </source>
</reference>
<evidence type="ECO:0000313" key="5">
    <source>
        <dbReference type="EMBL" id="QIN85050.1"/>
    </source>
</evidence>
<dbReference type="SUPFAM" id="SSF55729">
    <property type="entry name" value="Acyl-CoA N-acyltransferases (Nat)"/>
    <property type="match status" value="1"/>
</dbReference>
<keyword evidence="2" id="KW-0012">Acyltransferase</keyword>